<dbReference type="Proteomes" id="UP000095094">
    <property type="component" value="Unassembled WGS sequence"/>
</dbReference>
<evidence type="ECO:0000256" key="1">
    <source>
        <dbReference type="SAM" id="Phobius"/>
    </source>
</evidence>
<dbReference type="AlphaFoldDB" id="A0A1E5H0N2"/>
<reference evidence="3" key="1">
    <citation type="submission" date="2016-09" db="EMBL/GenBank/DDBJ databases">
        <authorList>
            <person name="Gulvik C.A."/>
        </authorList>
    </citation>
    <scope>NUCLEOTIDE SEQUENCE [LARGE SCALE GENOMIC DNA]</scope>
    <source>
        <strain evidence="3">LMG 8895</strain>
    </source>
</reference>
<evidence type="ECO:0000313" key="3">
    <source>
        <dbReference type="Proteomes" id="UP000095094"/>
    </source>
</evidence>
<feature type="transmembrane region" description="Helical" evidence="1">
    <location>
        <begin position="71"/>
        <end position="91"/>
    </location>
</feature>
<evidence type="ECO:0000313" key="2">
    <source>
        <dbReference type="EMBL" id="OEG18190.1"/>
    </source>
</evidence>
<name>A0A1E5H0N2_9ENTE</name>
<dbReference type="OrthoDB" id="2192164at2"/>
<feature type="transmembrane region" description="Helical" evidence="1">
    <location>
        <begin position="6"/>
        <end position="30"/>
    </location>
</feature>
<dbReference type="RefSeq" id="WP_069662743.1">
    <property type="nucleotide sequence ID" value="NZ_JBHUJJ010000001.1"/>
</dbReference>
<keyword evidence="1" id="KW-0812">Transmembrane</keyword>
<proteinExistence type="predicted"/>
<dbReference type="EMBL" id="MIJY01000007">
    <property type="protein sequence ID" value="OEG18190.1"/>
    <property type="molecule type" value="Genomic_DNA"/>
</dbReference>
<comment type="caution">
    <text evidence="2">The sequence shown here is derived from an EMBL/GenBank/DDBJ whole genome shotgun (WGS) entry which is preliminary data.</text>
</comment>
<protein>
    <submittedName>
        <fullName evidence="2">Uncharacterized protein</fullName>
    </submittedName>
</protein>
<sequence length="222" mass="25596">MTTLDWIFASMSVLAILTGLFFVLFLFLTLGTRRKLKSISTKRPKNKKKRKKIYFMRKRLLAKKKNQRNTMLLFLLCSVLFAGAGAYAVYYQSTNLTTEDSDSIVQGYYLLQDFDSELEKAGKGSESQTKTDGNLRYLSNAMSSFGSKKASTVNTEEGQLTLNRYYNSMKELGTNATNNYTRFYNNPALVEEYRKDIKKVQQYEKKVIELYKVNESALKNKK</sequence>
<keyword evidence="1" id="KW-0472">Membrane</keyword>
<keyword evidence="3" id="KW-1185">Reference proteome</keyword>
<accession>A0A1E5H0N2</accession>
<gene>
    <name evidence="2" type="ORF">BCR25_17015</name>
</gene>
<keyword evidence="1" id="KW-1133">Transmembrane helix</keyword>
<organism evidence="2 3">
    <name type="scientific">Enterococcus termitis</name>
    <dbReference type="NCBI Taxonomy" id="332950"/>
    <lineage>
        <taxon>Bacteria</taxon>
        <taxon>Bacillati</taxon>
        <taxon>Bacillota</taxon>
        <taxon>Bacilli</taxon>
        <taxon>Lactobacillales</taxon>
        <taxon>Enterococcaceae</taxon>
        <taxon>Enterococcus</taxon>
    </lineage>
</organism>